<reference evidence="2 3" key="1">
    <citation type="submission" date="2017-04" db="EMBL/GenBank/DDBJ databases">
        <authorList>
            <person name="Afonso C.L."/>
            <person name="Miller P.J."/>
            <person name="Scott M.A."/>
            <person name="Spackman E."/>
            <person name="Goraichik I."/>
            <person name="Dimitrov K.M."/>
            <person name="Suarez D.L."/>
            <person name="Swayne D.E."/>
        </authorList>
    </citation>
    <scope>NUCLEOTIDE SEQUENCE [LARGE SCALE GENOMIC DNA]</scope>
    <source>
        <strain evidence="2 3">609q</strain>
    </source>
</reference>
<dbReference type="EMBL" id="NGNV01000055">
    <property type="protein sequence ID" value="OYR87104.1"/>
    <property type="molecule type" value="Genomic_DNA"/>
</dbReference>
<dbReference type="Pfam" id="PF10439">
    <property type="entry name" value="Bacteriocin_IIc"/>
    <property type="match status" value="1"/>
</dbReference>
<protein>
    <submittedName>
        <fullName evidence="2">Bacteriocin</fullName>
    </submittedName>
</protein>
<dbReference type="InterPro" id="IPR019493">
    <property type="entry name" value="Bacteriocin_IIb_lactacin-rel"/>
</dbReference>
<dbReference type="GeneID" id="64333378"/>
<dbReference type="GO" id="GO:0042742">
    <property type="term" value="P:defense response to bacterium"/>
    <property type="evidence" value="ECO:0007669"/>
    <property type="project" value="InterPro"/>
</dbReference>
<evidence type="ECO:0000313" key="1">
    <source>
        <dbReference type="EMBL" id="OYR87104.1"/>
    </source>
</evidence>
<evidence type="ECO:0000313" key="2">
    <source>
        <dbReference type="EMBL" id="OYR91836.1"/>
    </source>
</evidence>
<dbReference type="Proteomes" id="UP000215828">
    <property type="component" value="Unassembled WGS sequence"/>
</dbReference>
<sequence length="75" mass="7590">MKQFNYLSHKDLAVVVGGRNNWQTNVGGAVGSAMIGATVGGTICGPACAVAGAHYLPILWTGVTAATGGFGKIRK</sequence>
<dbReference type="Proteomes" id="UP000216316">
    <property type="component" value="Unassembled WGS sequence"/>
</dbReference>
<gene>
    <name evidence="1" type="ORF">CBF53_08895</name>
    <name evidence="2" type="ORF">CBF70_05565</name>
</gene>
<organism evidence="2 3">
    <name type="scientific">Lactobacillus taiwanensis</name>
    <dbReference type="NCBI Taxonomy" id="508451"/>
    <lineage>
        <taxon>Bacteria</taxon>
        <taxon>Bacillati</taxon>
        <taxon>Bacillota</taxon>
        <taxon>Bacilli</taxon>
        <taxon>Lactobacillales</taxon>
        <taxon>Lactobacillaceae</taxon>
        <taxon>Lactobacillus</taxon>
    </lineage>
</organism>
<dbReference type="AlphaFoldDB" id="A0A256LFK1"/>
<name>A0A256LFK1_9LACO</name>
<dbReference type="EMBL" id="NGNX01000015">
    <property type="protein sequence ID" value="OYR91836.1"/>
    <property type="molecule type" value="Genomic_DNA"/>
</dbReference>
<keyword evidence="4" id="KW-1185">Reference proteome</keyword>
<proteinExistence type="predicted"/>
<dbReference type="RefSeq" id="WP_014567249.1">
    <property type="nucleotide sequence ID" value="NZ_CAJUTI010000010.1"/>
</dbReference>
<accession>A0A256LFK1</accession>
<evidence type="ECO:0000313" key="4">
    <source>
        <dbReference type="Proteomes" id="UP000216316"/>
    </source>
</evidence>
<reference evidence="1 4" key="2">
    <citation type="submission" date="2017-05" db="EMBL/GenBank/DDBJ databases">
        <authorList>
            <person name="Lin X.B."/>
            <person name="Stothard P."/>
            <person name="Tasseva G."/>
            <person name="Walter J."/>
        </authorList>
    </citation>
    <scope>NUCLEOTIDE SEQUENCE [LARGE SCALE GENOMIC DNA]</scope>
    <source>
        <strain evidence="1 4">609u</strain>
    </source>
</reference>
<comment type="caution">
    <text evidence="2">The sequence shown here is derived from an EMBL/GenBank/DDBJ whole genome shotgun (WGS) entry which is preliminary data.</text>
</comment>
<evidence type="ECO:0000313" key="3">
    <source>
        <dbReference type="Proteomes" id="UP000215828"/>
    </source>
</evidence>
<reference evidence="3 4" key="3">
    <citation type="submission" date="2017-09" db="EMBL/GenBank/DDBJ databases">
        <title>Tripartite evolution among Lactobacillus johnsonii, Lactobacillus taiwanensis, Lactobacillus reuteri and their rodent host.</title>
        <authorList>
            <person name="Wang T."/>
            <person name="Knowles S."/>
            <person name="Cheng C."/>
        </authorList>
    </citation>
    <scope>NUCLEOTIDE SEQUENCE [LARGE SCALE GENOMIC DNA]</scope>
    <source>
        <strain evidence="2 3">609q</strain>
        <strain evidence="1 4">609u</strain>
    </source>
</reference>